<dbReference type="CDD" id="cd23767">
    <property type="entry name" value="IQCD"/>
    <property type="match status" value="1"/>
</dbReference>
<gene>
    <name evidence="14" type="primary">iqcd</name>
</gene>
<dbReference type="OrthoDB" id="536093at2759"/>
<dbReference type="InterPro" id="IPR000048">
    <property type="entry name" value="IQ_motif_EF-hand-BS"/>
</dbReference>
<keyword evidence="8" id="KW-0206">Cytoskeleton</keyword>
<dbReference type="PANTHER" id="PTHR31598">
    <property type="entry name" value="IQ DOMAIN-CONTAINING PROTEIN D"/>
    <property type="match status" value="1"/>
</dbReference>
<dbReference type="PROSITE" id="PS50096">
    <property type="entry name" value="IQ"/>
    <property type="match status" value="1"/>
</dbReference>
<evidence type="ECO:0000256" key="6">
    <source>
        <dbReference type="ARBA" id="ARBA00022846"/>
    </source>
</evidence>
<reference evidence="14" key="3">
    <citation type="submission" date="2025-09" db="UniProtKB">
        <authorList>
            <consortium name="Ensembl"/>
        </authorList>
    </citation>
    <scope>IDENTIFICATION</scope>
</reference>
<dbReference type="Gene3D" id="1.20.5.190">
    <property type="match status" value="1"/>
</dbReference>
<feature type="compositionally biased region" description="Polar residues" evidence="13">
    <location>
        <begin position="11"/>
        <end position="26"/>
    </location>
</feature>
<comment type="subcellular location">
    <subcellularLocation>
        <location evidence="2">Cytoplasm</location>
        <location evidence="2">Cytoskeleton</location>
        <location evidence="2">Flagellum axoneme</location>
    </subcellularLocation>
</comment>
<evidence type="ECO:0000313" key="15">
    <source>
        <dbReference type="Proteomes" id="UP000472265"/>
    </source>
</evidence>
<keyword evidence="7" id="KW-0969">Cilium</keyword>
<dbReference type="GeneID" id="115584010"/>
<evidence type="ECO:0000313" key="14">
    <source>
        <dbReference type="Ensembl" id="ENSSAUP00010034956.1"/>
    </source>
</evidence>
<keyword evidence="6" id="KW-0282">Flagellum</keyword>
<keyword evidence="9" id="KW-0966">Cell projection</keyword>
<evidence type="ECO:0000256" key="4">
    <source>
        <dbReference type="ARBA" id="ARBA00021752"/>
    </source>
</evidence>
<keyword evidence="5" id="KW-0963">Cytoplasm</keyword>
<comment type="function">
    <text evidence="1">Component of the nexin-dynein regulatory complex (N-DRC), a key regulator of ciliary/flagellar motility which maintains the alignment and integrity of the distal axoneme and regulates microtubule sliding in motile axonemes.</text>
</comment>
<dbReference type="SMART" id="SM00015">
    <property type="entry name" value="IQ"/>
    <property type="match status" value="1"/>
</dbReference>
<dbReference type="OMA" id="LMLECQK"/>
<feature type="coiled-coil region" evidence="12">
    <location>
        <begin position="209"/>
        <end position="304"/>
    </location>
</feature>
<evidence type="ECO:0000256" key="11">
    <source>
        <dbReference type="ARBA" id="ARBA00046836"/>
    </source>
</evidence>
<dbReference type="CTD" id="115811"/>
<feature type="region of interest" description="Disordered" evidence="13">
    <location>
        <begin position="88"/>
        <end position="109"/>
    </location>
</feature>
<evidence type="ECO:0000256" key="5">
    <source>
        <dbReference type="ARBA" id="ARBA00022490"/>
    </source>
</evidence>
<organism evidence="14 15">
    <name type="scientific">Sparus aurata</name>
    <name type="common">Gilthead sea bream</name>
    <dbReference type="NCBI Taxonomy" id="8175"/>
    <lineage>
        <taxon>Eukaryota</taxon>
        <taxon>Metazoa</taxon>
        <taxon>Chordata</taxon>
        <taxon>Craniata</taxon>
        <taxon>Vertebrata</taxon>
        <taxon>Euteleostomi</taxon>
        <taxon>Actinopterygii</taxon>
        <taxon>Neopterygii</taxon>
        <taxon>Teleostei</taxon>
        <taxon>Neoteleostei</taxon>
        <taxon>Acanthomorphata</taxon>
        <taxon>Eupercaria</taxon>
        <taxon>Spariformes</taxon>
        <taxon>Sparidae</taxon>
        <taxon>Sparus</taxon>
    </lineage>
</organism>
<feature type="region of interest" description="Disordered" evidence="13">
    <location>
        <begin position="1"/>
        <end position="26"/>
    </location>
</feature>
<evidence type="ECO:0000256" key="13">
    <source>
        <dbReference type="SAM" id="MobiDB-lite"/>
    </source>
</evidence>
<sequence>MSVKGPAVLAETQSEDVLQNQEASQKKLPSSEAQLISSILQNCISKVFIAATLPDLLRLNSLSRVEDEELSKALQRHQALVERLETLEGLQQESGGDEEAGRRRRRAQLEEDVKNSVRDLLRFVRADPGAISGSRAEPGVEVGEDEKMLLRELEKFHRQMVEKLLTSPDEELQQVLLSQVCSHAVADLEEFALKEEEVASASKEVDEKISKKDQQIKTLQGELQAHKTEEEGMLLPQDQQSHPNIKASQVKQAGVRREIDQLKVQLNALMLENKRAETSLQQKNEKLETEIEELLRTFDSKMEELQAHLEVNELDYGREAEELRTLEKHFSVLEVEYNQILERRRLEEERRVEELRMLELKTKAAILVQAWWRGYSTRKALQNKGKKGKGKKGKGKK</sequence>
<evidence type="ECO:0000256" key="9">
    <source>
        <dbReference type="ARBA" id="ARBA00023273"/>
    </source>
</evidence>
<evidence type="ECO:0000256" key="8">
    <source>
        <dbReference type="ARBA" id="ARBA00023212"/>
    </source>
</evidence>
<dbReference type="InterPro" id="IPR042815">
    <property type="entry name" value="DRC10"/>
</dbReference>
<dbReference type="Pfam" id="PF00612">
    <property type="entry name" value="IQ"/>
    <property type="match status" value="1"/>
</dbReference>
<reference evidence="14" key="1">
    <citation type="submission" date="2021-04" db="EMBL/GenBank/DDBJ databases">
        <authorList>
            <consortium name="Wellcome Sanger Institute Data Sharing"/>
        </authorList>
    </citation>
    <scope>NUCLEOTIDE SEQUENCE [LARGE SCALE GENOMIC DNA]</scope>
</reference>
<protein>
    <recommendedName>
        <fullName evidence="4">Dynein regulatory complex protein 10</fullName>
    </recommendedName>
    <alternativeName>
        <fullName evidence="10">IQ domain-containing protein D</fullName>
    </alternativeName>
</protein>
<comment type="similarity">
    <text evidence="3">Belongs to the DRC10 family.</text>
</comment>
<evidence type="ECO:0000256" key="3">
    <source>
        <dbReference type="ARBA" id="ARBA00009071"/>
    </source>
</evidence>
<evidence type="ECO:0000256" key="12">
    <source>
        <dbReference type="SAM" id="Coils"/>
    </source>
</evidence>
<reference evidence="14" key="2">
    <citation type="submission" date="2025-08" db="UniProtKB">
        <authorList>
            <consortium name="Ensembl"/>
        </authorList>
    </citation>
    <scope>IDENTIFICATION</scope>
</reference>
<dbReference type="RefSeq" id="XP_030277193.1">
    <property type="nucleotide sequence ID" value="XM_030421333.1"/>
</dbReference>
<name>A0A671WEG1_SPAAU</name>
<evidence type="ECO:0000256" key="10">
    <source>
        <dbReference type="ARBA" id="ARBA00032180"/>
    </source>
</evidence>
<dbReference type="InParanoid" id="A0A671WEG1"/>
<dbReference type="GeneTree" id="ENSGT00940000172701"/>
<comment type="subunit">
    <text evidence="11">Component of the nexin-dynein regulatory complex (N-DRC). Interacts with CFAP52.</text>
</comment>
<evidence type="ECO:0000256" key="2">
    <source>
        <dbReference type="ARBA" id="ARBA00004611"/>
    </source>
</evidence>
<accession>A0A671WEG1</accession>
<dbReference type="AlphaFoldDB" id="A0A671WEG1"/>
<dbReference type="PANTHER" id="PTHR31598:SF1">
    <property type="entry name" value="DYNEIN REGULATORY COMPLEX PROTEIN 10"/>
    <property type="match status" value="1"/>
</dbReference>
<dbReference type="Ensembl" id="ENSSAUT00010036819.1">
    <property type="protein sequence ID" value="ENSSAUP00010034956.1"/>
    <property type="gene ID" value="ENSSAUG00010014782.1"/>
</dbReference>
<proteinExistence type="inferred from homology"/>
<dbReference type="Proteomes" id="UP000472265">
    <property type="component" value="Chromosome 6"/>
</dbReference>
<evidence type="ECO:0000256" key="1">
    <source>
        <dbReference type="ARBA" id="ARBA00003029"/>
    </source>
</evidence>
<keyword evidence="12" id="KW-0175">Coiled coil</keyword>
<evidence type="ECO:0000256" key="7">
    <source>
        <dbReference type="ARBA" id="ARBA00023069"/>
    </source>
</evidence>
<keyword evidence="15" id="KW-1185">Reference proteome</keyword>